<comment type="caution">
    <text evidence="1">The sequence shown here is derived from an EMBL/GenBank/DDBJ whole genome shotgun (WGS) entry which is preliminary data.</text>
</comment>
<reference evidence="1" key="1">
    <citation type="journal article" date="2015" name="Nature">
        <title>Complex archaea that bridge the gap between prokaryotes and eukaryotes.</title>
        <authorList>
            <person name="Spang A."/>
            <person name="Saw J.H."/>
            <person name="Jorgensen S.L."/>
            <person name="Zaremba-Niedzwiedzka K."/>
            <person name="Martijn J."/>
            <person name="Lind A.E."/>
            <person name="van Eijk R."/>
            <person name="Schleper C."/>
            <person name="Guy L."/>
            <person name="Ettema T.J."/>
        </authorList>
    </citation>
    <scope>NUCLEOTIDE SEQUENCE</scope>
</reference>
<name>A0A0F9DH39_9ZZZZ</name>
<feature type="non-terminal residue" evidence="1">
    <location>
        <position position="54"/>
    </location>
</feature>
<proteinExistence type="predicted"/>
<accession>A0A0F9DH39</accession>
<sequence>MTKKAKKAKKHTSLIVKPEQDIAPVTDEATALIQVIERAARDPSVDIDKMERLL</sequence>
<organism evidence="1">
    <name type="scientific">marine sediment metagenome</name>
    <dbReference type="NCBI Taxonomy" id="412755"/>
    <lineage>
        <taxon>unclassified sequences</taxon>
        <taxon>metagenomes</taxon>
        <taxon>ecological metagenomes</taxon>
    </lineage>
</organism>
<gene>
    <name evidence="1" type="ORF">LCGC14_2278360</name>
</gene>
<dbReference type="EMBL" id="LAZR01031643">
    <property type="protein sequence ID" value="KKL53141.1"/>
    <property type="molecule type" value="Genomic_DNA"/>
</dbReference>
<evidence type="ECO:0000313" key="1">
    <source>
        <dbReference type="EMBL" id="KKL53141.1"/>
    </source>
</evidence>
<dbReference type="AlphaFoldDB" id="A0A0F9DH39"/>
<protein>
    <submittedName>
        <fullName evidence="1">Uncharacterized protein</fullName>
    </submittedName>
</protein>